<dbReference type="PANTHER" id="PTHR46082">
    <property type="entry name" value="ATP/GTP-BINDING PROTEIN-RELATED"/>
    <property type="match status" value="1"/>
</dbReference>
<gene>
    <name evidence="2" type="ORF">NA57DRAFT_31806</name>
</gene>
<dbReference type="Proteomes" id="UP000799772">
    <property type="component" value="Unassembled WGS sequence"/>
</dbReference>
<dbReference type="GO" id="GO:0009116">
    <property type="term" value="P:nucleoside metabolic process"/>
    <property type="evidence" value="ECO:0007669"/>
    <property type="project" value="InterPro"/>
</dbReference>
<dbReference type="SUPFAM" id="SSF53167">
    <property type="entry name" value="Purine and uridine phosphorylases"/>
    <property type="match status" value="1"/>
</dbReference>
<dbReference type="InterPro" id="IPR053137">
    <property type="entry name" value="NLR-like"/>
</dbReference>
<dbReference type="EMBL" id="ML978122">
    <property type="protein sequence ID" value="KAF2102629.1"/>
    <property type="molecule type" value="Genomic_DNA"/>
</dbReference>
<dbReference type="GO" id="GO:0003824">
    <property type="term" value="F:catalytic activity"/>
    <property type="evidence" value="ECO:0007669"/>
    <property type="project" value="InterPro"/>
</dbReference>
<evidence type="ECO:0000259" key="1">
    <source>
        <dbReference type="Pfam" id="PF01048"/>
    </source>
</evidence>
<dbReference type="PANTHER" id="PTHR46082:SF11">
    <property type="entry name" value="AAA+ ATPASE DOMAIN-CONTAINING PROTEIN-RELATED"/>
    <property type="match status" value="1"/>
</dbReference>
<dbReference type="Pfam" id="PF01048">
    <property type="entry name" value="PNP_UDP_1"/>
    <property type="match status" value="1"/>
</dbReference>
<feature type="domain" description="Nucleoside phosphorylase" evidence="1">
    <location>
        <begin position="17"/>
        <end position="306"/>
    </location>
</feature>
<evidence type="ECO:0000313" key="3">
    <source>
        <dbReference type="Proteomes" id="UP000799772"/>
    </source>
</evidence>
<accession>A0A9P4IK52</accession>
<evidence type="ECO:0000313" key="2">
    <source>
        <dbReference type="EMBL" id="KAF2102629.1"/>
    </source>
</evidence>
<dbReference type="OrthoDB" id="1577640at2759"/>
<protein>
    <submittedName>
        <fullName evidence="2">Purine and uridine phosphorylase</fullName>
    </submittedName>
</protein>
<dbReference type="InterPro" id="IPR035994">
    <property type="entry name" value="Nucleoside_phosphorylase_sf"/>
</dbReference>
<dbReference type="AlphaFoldDB" id="A0A9P4IK52"/>
<name>A0A9P4IK52_9PEZI</name>
<organism evidence="2 3">
    <name type="scientific">Rhizodiscina lignyota</name>
    <dbReference type="NCBI Taxonomy" id="1504668"/>
    <lineage>
        <taxon>Eukaryota</taxon>
        <taxon>Fungi</taxon>
        <taxon>Dikarya</taxon>
        <taxon>Ascomycota</taxon>
        <taxon>Pezizomycotina</taxon>
        <taxon>Dothideomycetes</taxon>
        <taxon>Pleosporomycetidae</taxon>
        <taxon>Aulographales</taxon>
        <taxon>Rhizodiscinaceae</taxon>
        <taxon>Rhizodiscina</taxon>
    </lineage>
</organism>
<feature type="non-terminal residue" evidence="2">
    <location>
        <position position="322"/>
    </location>
</feature>
<keyword evidence="3" id="KW-1185">Reference proteome</keyword>
<sequence length="322" mass="35429">MSLQQERVPISAEAYQIGWVSALPLELEAAKRMLDEEHENKIPQSRHDHNVYTLGRIGPHNVVLVCLPSGRMGTNSAAAVGRDMISTFPALRFILMVGIGGGVPSEMADVRLGDVVVGRPQQGYGGVVQYDFGKARPDRFEHTGHLNAPPSILLSAISKLQADKTNTTNEFAKYLSPSIHTRDEAGPDLLFEASYNHENVEEDHCESCSTQRLVKRNERRVGEKTIIHYGLIASGNEVMRSGVERDRINKEFHGGVLCFEMEAAGLMNNFPCLVVRGICDYSDSHKTKNWQKFAAATAAAHATRLLLLVPPADISSVRTIAE</sequence>
<dbReference type="Gene3D" id="3.40.50.1580">
    <property type="entry name" value="Nucleoside phosphorylase domain"/>
    <property type="match status" value="1"/>
</dbReference>
<reference evidence="2" key="1">
    <citation type="journal article" date="2020" name="Stud. Mycol.">
        <title>101 Dothideomycetes genomes: a test case for predicting lifestyles and emergence of pathogens.</title>
        <authorList>
            <person name="Haridas S."/>
            <person name="Albert R."/>
            <person name="Binder M."/>
            <person name="Bloem J."/>
            <person name="Labutti K."/>
            <person name="Salamov A."/>
            <person name="Andreopoulos B."/>
            <person name="Baker S."/>
            <person name="Barry K."/>
            <person name="Bills G."/>
            <person name="Bluhm B."/>
            <person name="Cannon C."/>
            <person name="Castanera R."/>
            <person name="Culley D."/>
            <person name="Daum C."/>
            <person name="Ezra D."/>
            <person name="Gonzalez J."/>
            <person name="Henrissat B."/>
            <person name="Kuo A."/>
            <person name="Liang C."/>
            <person name="Lipzen A."/>
            <person name="Lutzoni F."/>
            <person name="Magnuson J."/>
            <person name="Mondo S."/>
            <person name="Nolan M."/>
            <person name="Ohm R."/>
            <person name="Pangilinan J."/>
            <person name="Park H.-J."/>
            <person name="Ramirez L."/>
            <person name="Alfaro M."/>
            <person name="Sun H."/>
            <person name="Tritt A."/>
            <person name="Yoshinaga Y."/>
            <person name="Zwiers L.-H."/>
            <person name="Turgeon B."/>
            <person name="Goodwin S."/>
            <person name="Spatafora J."/>
            <person name="Crous P."/>
            <person name="Grigoriev I."/>
        </authorList>
    </citation>
    <scope>NUCLEOTIDE SEQUENCE</scope>
    <source>
        <strain evidence="2">CBS 133067</strain>
    </source>
</reference>
<dbReference type="CDD" id="cd09008">
    <property type="entry name" value="MTAN"/>
    <property type="match status" value="1"/>
</dbReference>
<dbReference type="InterPro" id="IPR000845">
    <property type="entry name" value="Nucleoside_phosphorylase_d"/>
</dbReference>
<proteinExistence type="predicted"/>
<comment type="caution">
    <text evidence="2">The sequence shown here is derived from an EMBL/GenBank/DDBJ whole genome shotgun (WGS) entry which is preliminary data.</text>
</comment>